<accession>A0AAE0BBR7</accession>
<dbReference type="EMBL" id="LGRX02035691">
    <property type="protein sequence ID" value="KAK3233507.1"/>
    <property type="molecule type" value="Genomic_DNA"/>
</dbReference>
<evidence type="ECO:0000313" key="1">
    <source>
        <dbReference type="EMBL" id="KAK3233507.1"/>
    </source>
</evidence>
<dbReference type="AlphaFoldDB" id="A0AAE0BBR7"/>
<comment type="caution">
    <text evidence="1">The sequence shown here is derived from an EMBL/GenBank/DDBJ whole genome shotgun (WGS) entry which is preliminary data.</text>
</comment>
<organism evidence="1 2">
    <name type="scientific">Cymbomonas tetramitiformis</name>
    <dbReference type="NCBI Taxonomy" id="36881"/>
    <lineage>
        <taxon>Eukaryota</taxon>
        <taxon>Viridiplantae</taxon>
        <taxon>Chlorophyta</taxon>
        <taxon>Pyramimonadophyceae</taxon>
        <taxon>Pyramimonadales</taxon>
        <taxon>Pyramimonadaceae</taxon>
        <taxon>Cymbomonas</taxon>
    </lineage>
</organism>
<name>A0AAE0BBR7_9CHLO</name>
<evidence type="ECO:0000313" key="2">
    <source>
        <dbReference type="Proteomes" id="UP001190700"/>
    </source>
</evidence>
<keyword evidence="2" id="KW-1185">Reference proteome</keyword>
<proteinExistence type="predicted"/>
<dbReference type="Proteomes" id="UP001190700">
    <property type="component" value="Unassembled WGS sequence"/>
</dbReference>
<reference evidence="1 2" key="1">
    <citation type="journal article" date="2015" name="Genome Biol. Evol.">
        <title>Comparative Genomics of a Bacterivorous Green Alga Reveals Evolutionary Causalities and Consequences of Phago-Mixotrophic Mode of Nutrition.</title>
        <authorList>
            <person name="Burns J.A."/>
            <person name="Paasch A."/>
            <person name="Narechania A."/>
            <person name="Kim E."/>
        </authorList>
    </citation>
    <scope>NUCLEOTIDE SEQUENCE [LARGE SCALE GENOMIC DNA]</scope>
    <source>
        <strain evidence="1 2">PLY_AMNH</strain>
    </source>
</reference>
<gene>
    <name evidence="1" type="ORF">CYMTET_56203</name>
</gene>
<sequence length="162" mass="17322">MAYITAAPLQFATAVRSSPHVTRPARRQVTVSAVKPTVRASETRGKSMRKEIRDAAAAGALGLSLFLSPALQGEALALSTEYAERLQAVELEEIKKVESGFGPPVAKDPALAAQLTYVATGVLVVAGATSYFENTPTNRLWKAKQEEKKALAKLEAAKKDNK</sequence>
<protein>
    <submittedName>
        <fullName evidence="1">Uncharacterized protein</fullName>
    </submittedName>
</protein>